<reference evidence="3" key="1">
    <citation type="submission" date="2010-02" db="EMBL/GenBank/DDBJ databases">
        <title>Complete sequence of Ferroglobus placidus DSM 10642.</title>
        <authorList>
            <consortium name="US DOE Joint Genome Institute"/>
            <person name="Lucas S."/>
            <person name="Copeland A."/>
            <person name="Lapidus A."/>
            <person name="Cheng J.-F."/>
            <person name="Bruce D."/>
            <person name="Goodwin L."/>
            <person name="Pitluck S."/>
            <person name="Saunders E."/>
            <person name="Brettin T."/>
            <person name="Detter J.C."/>
            <person name="Han C."/>
            <person name="Tapia R."/>
            <person name="Larimer F."/>
            <person name="Land M."/>
            <person name="Hauser L."/>
            <person name="Kyrpides N."/>
            <person name="Ivanova N."/>
            <person name="Holmes D."/>
            <person name="Lovley D."/>
            <person name="Kyrpides N."/>
            <person name="Anderson I.J."/>
            <person name="Woyke T."/>
        </authorList>
    </citation>
    <scope>NUCLEOTIDE SEQUENCE [LARGE SCALE GENOMIC DNA]</scope>
    <source>
        <strain evidence="3">DSM 10642 / AEDII12DO</strain>
    </source>
</reference>
<dbReference type="eggNOG" id="arCOG00504">
    <property type="taxonomic scope" value="Archaea"/>
</dbReference>
<dbReference type="InterPro" id="IPR001279">
    <property type="entry name" value="Metallo-B-lactamas"/>
</dbReference>
<dbReference type="HOGENOM" id="CLU_071018_0_0_2"/>
<reference evidence="2 3" key="2">
    <citation type="journal article" date="2011" name="Stand. Genomic Sci.">
        <title>Complete genome sequence of Ferroglobus placidus AEDII12DO.</title>
        <authorList>
            <person name="Anderson I."/>
            <person name="Risso C."/>
            <person name="Holmes D."/>
            <person name="Lucas S."/>
            <person name="Copeland A."/>
            <person name="Lapidus A."/>
            <person name="Cheng J.F."/>
            <person name="Bruce D."/>
            <person name="Goodwin L."/>
            <person name="Pitluck S."/>
            <person name="Saunders E."/>
            <person name="Brettin T."/>
            <person name="Detter J.C."/>
            <person name="Han C."/>
            <person name="Tapia R."/>
            <person name="Larimer F."/>
            <person name="Land M."/>
            <person name="Hauser L."/>
            <person name="Woyke T."/>
            <person name="Lovley D."/>
            <person name="Kyrpides N."/>
            <person name="Ivanova N."/>
        </authorList>
    </citation>
    <scope>NUCLEOTIDE SEQUENCE [LARGE SCALE GENOMIC DNA]</scope>
    <source>
        <strain evidence="3">DSM 10642 / AEDII12DO</strain>
    </source>
</reference>
<dbReference type="EMBL" id="CP001899">
    <property type="protein sequence ID" value="ADC65926.1"/>
    <property type="molecule type" value="Genomic_DNA"/>
</dbReference>
<dbReference type="Proteomes" id="UP000002613">
    <property type="component" value="Chromosome"/>
</dbReference>
<dbReference type="STRING" id="589924.Ferp_1783"/>
<dbReference type="Gene3D" id="3.60.15.10">
    <property type="entry name" value="Ribonuclease Z/Hydroxyacylglutathione hydrolase-like"/>
    <property type="match status" value="1"/>
</dbReference>
<dbReference type="InterPro" id="IPR036866">
    <property type="entry name" value="RibonucZ/Hydroxyglut_hydro"/>
</dbReference>
<evidence type="ECO:0000259" key="1">
    <source>
        <dbReference type="SMART" id="SM00849"/>
    </source>
</evidence>
<accession>D3RZL3</accession>
<dbReference type="SUPFAM" id="SSF56281">
    <property type="entry name" value="Metallo-hydrolase/oxidoreductase"/>
    <property type="match status" value="1"/>
</dbReference>
<dbReference type="OrthoDB" id="197151at2157"/>
<feature type="domain" description="Metallo-beta-lactamase" evidence="1">
    <location>
        <begin position="25"/>
        <end position="184"/>
    </location>
</feature>
<dbReference type="AlphaFoldDB" id="D3RZL3"/>
<dbReference type="SMART" id="SM00849">
    <property type="entry name" value="Lactamase_B"/>
    <property type="match status" value="1"/>
</dbReference>
<evidence type="ECO:0000313" key="2">
    <source>
        <dbReference type="EMBL" id="ADC65926.1"/>
    </source>
</evidence>
<organism evidence="2 3">
    <name type="scientific">Ferroglobus placidus (strain DSM 10642 / AEDII12DO)</name>
    <dbReference type="NCBI Taxonomy" id="589924"/>
    <lineage>
        <taxon>Archaea</taxon>
        <taxon>Methanobacteriati</taxon>
        <taxon>Methanobacteriota</taxon>
        <taxon>Archaeoglobi</taxon>
        <taxon>Archaeoglobales</taxon>
        <taxon>Archaeoglobaceae</taxon>
        <taxon>Ferroglobus</taxon>
    </lineage>
</organism>
<protein>
    <recommendedName>
        <fullName evidence="1">Metallo-beta-lactamase domain-containing protein</fullName>
    </recommendedName>
</protein>
<dbReference type="RefSeq" id="WP_012966265.1">
    <property type="nucleotide sequence ID" value="NC_013849.1"/>
</dbReference>
<keyword evidence="3" id="KW-1185">Reference proteome</keyword>
<dbReference type="KEGG" id="fpl:Ferp_1783"/>
<proteinExistence type="predicted"/>
<dbReference type="Pfam" id="PF00753">
    <property type="entry name" value="Lactamase_B"/>
    <property type="match status" value="1"/>
</dbReference>
<dbReference type="PANTHER" id="PTHR23131">
    <property type="entry name" value="ENDORIBONUCLEASE LACTB2"/>
    <property type="match status" value="1"/>
</dbReference>
<sequence length="258" mass="29794">MLKVEKIEDVEKVEMGTEINGVIFLTTCAYVYSDMVFDSGCSNARKEFRDFVIRRNLDDLSVYLTHFHEDHAGNAELFNLIRAGEETKKILVRGYDVPPYRKAVWGDFEPLRGKNIEEPDVDFIEAPGHSHDHLVYFIDDYAFVGDLVVTMKPQVSFVSEKFVQIIDSIENLLKRDFEVAFGGHGVFSREEVEGYLAYLKNLREECLELYEKGLSFIEIYERVIGKPSNKAMMFETFSSGEWSRERLIKSLISVLQVE</sequence>
<dbReference type="GeneID" id="8779310"/>
<dbReference type="InterPro" id="IPR050662">
    <property type="entry name" value="Sec-metab_biosynth-thioest"/>
</dbReference>
<name>D3RZL3_FERPA</name>
<gene>
    <name evidence="2" type="ordered locus">Ferp_1783</name>
</gene>
<evidence type="ECO:0000313" key="3">
    <source>
        <dbReference type="Proteomes" id="UP000002613"/>
    </source>
</evidence>
<dbReference type="PaxDb" id="589924-Ferp_1783"/>